<dbReference type="Proteomes" id="UP000639051">
    <property type="component" value="Unassembled WGS sequence"/>
</dbReference>
<keyword evidence="6" id="KW-1185">Reference proteome</keyword>
<dbReference type="InterPro" id="IPR023485">
    <property type="entry name" value="Ptyr_pPase"/>
</dbReference>
<dbReference type="InterPro" id="IPR017867">
    <property type="entry name" value="Tyr_phospatase_low_mol_wt"/>
</dbReference>
<dbReference type="RefSeq" id="WP_189694802.1">
    <property type="nucleotide sequence ID" value="NZ_BNCM01000013.1"/>
</dbReference>
<dbReference type="SMART" id="SM00226">
    <property type="entry name" value="LMWPc"/>
    <property type="match status" value="1"/>
</dbReference>
<dbReference type="Gene3D" id="3.40.50.2300">
    <property type="match status" value="1"/>
</dbReference>
<comment type="similarity">
    <text evidence="1">Belongs to the low molecular weight phosphotyrosine protein phosphatase family.</text>
</comment>
<evidence type="ECO:0000256" key="2">
    <source>
        <dbReference type="ARBA" id="ARBA00022801"/>
    </source>
</evidence>
<dbReference type="Pfam" id="PF01451">
    <property type="entry name" value="LMWPc"/>
    <property type="match status" value="1"/>
</dbReference>
<evidence type="ECO:0000256" key="3">
    <source>
        <dbReference type="ARBA" id="ARBA00022912"/>
    </source>
</evidence>
<evidence type="ECO:0000256" key="1">
    <source>
        <dbReference type="ARBA" id="ARBA00011063"/>
    </source>
</evidence>
<sequence>MAEDPFRILVVCTGNVCRSPVAGAVLRDALAEIAPGAFEVESAGTRALVGEPAQPEAADVASSLGSTLEGFRARQLTEEMVGRADLVLTLAHRHRDAVLQLQPALKRTFTVREFARILAALPLDATEQDLVRRGRPRRAWRHLVGRVWEVKATAGSATHGDPEDEVVDPYRLGPEVWAQMTDELVPALEVIFGRADVLARG</sequence>
<protein>
    <submittedName>
        <fullName evidence="5">Low molecular weight phosphatase family protein</fullName>
    </submittedName>
</protein>
<feature type="domain" description="Phosphotyrosine protein phosphatase I" evidence="4">
    <location>
        <begin position="6"/>
        <end position="194"/>
    </location>
</feature>
<accession>A0ABS1JY33</accession>
<comment type="caution">
    <text evidence="5">The sequence shown here is derived from an EMBL/GenBank/DDBJ whole genome shotgun (WGS) entry which is preliminary data.</text>
</comment>
<keyword evidence="3" id="KW-0904">Protein phosphatase</keyword>
<evidence type="ECO:0000313" key="5">
    <source>
        <dbReference type="EMBL" id="MBL0704125.1"/>
    </source>
</evidence>
<dbReference type="InterPro" id="IPR050438">
    <property type="entry name" value="LMW_PTPase"/>
</dbReference>
<dbReference type="PRINTS" id="PR00719">
    <property type="entry name" value="LMWPTPASE"/>
</dbReference>
<dbReference type="InterPro" id="IPR036196">
    <property type="entry name" value="Ptyr_pPase_sf"/>
</dbReference>
<keyword evidence="2" id="KW-0378">Hydrolase</keyword>
<dbReference type="PANTHER" id="PTHR11717">
    <property type="entry name" value="LOW MOLECULAR WEIGHT PROTEIN TYROSINE PHOSPHATASE"/>
    <property type="match status" value="1"/>
</dbReference>
<dbReference type="EMBL" id="JAERRC010000005">
    <property type="protein sequence ID" value="MBL0704125.1"/>
    <property type="molecule type" value="Genomic_DNA"/>
</dbReference>
<reference evidence="5 6" key="1">
    <citation type="submission" date="2021-01" db="EMBL/GenBank/DDBJ databases">
        <title>Genome public.</title>
        <authorList>
            <person name="Liu C."/>
            <person name="Sun Q."/>
        </authorList>
    </citation>
    <scope>NUCLEOTIDE SEQUENCE [LARGE SCALE GENOMIC DNA]</scope>
    <source>
        <strain evidence="5 6">JC656</strain>
    </source>
</reference>
<evidence type="ECO:0000259" key="4">
    <source>
        <dbReference type="SMART" id="SM00226"/>
    </source>
</evidence>
<dbReference type="SUPFAM" id="SSF52788">
    <property type="entry name" value="Phosphotyrosine protein phosphatases I"/>
    <property type="match status" value="1"/>
</dbReference>
<gene>
    <name evidence="5" type="ORF">JJE72_01225</name>
</gene>
<name>A0ABS1JY33_9MICC</name>
<organism evidence="5 6">
    <name type="scientific">Sinomonas cellulolyticus</name>
    <dbReference type="NCBI Taxonomy" id="2801916"/>
    <lineage>
        <taxon>Bacteria</taxon>
        <taxon>Bacillati</taxon>
        <taxon>Actinomycetota</taxon>
        <taxon>Actinomycetes</taxon>
        <taxon>Micrococcales</taxon>
        <taxon>Micrococcaceae</taxon>
        <taxon>Sinomonas</taxon>
    </lineage>
</organism>
<evidence type="ECO:0000313" key="6">
    <source>
        <dbReference type="Proteomes" id="UP000639051"/>
    </source>
</evidence>
<proteinExistence type="inferred from homology"/>
<dbReference type="PANTHER" id="PTHR11717:SF31">
    <property type="entry name" value="LOW MOLECULAR WEIGHT PROTEIN-TYROSINE-PHOSPHATASE ETP-RELATED"/>
    <property type="match status" value="1"/>
</dbReference>